<accession>A0A6C0D1X7</accession>
<proteinExistence type="predicted"/>
<reference evidence="1" key="1">
    <citation type="journal article" date="2020" name="Nature">
        <title>Giant virus diversity and host interactions through global metagenomics.</title>
        <authorList>
            <person name="Schulz F."/>
            <person name="Roux S."/>
            <person name="Paez-Espino D."/>
            <person name="Jungbluth S."/>
            <person name="Walsh D.A."/>
            <person name="Denef V.J."/>
            <person name="McMahon K.D."/>
            <person name="Konstantinidis K.T."/>
            <person name="Eloe-Fadrosh E.A."/>
            <person name="Kyrpides N.C."/>
            <person name="Woyke T."/>
        </authorList>
    </citation>
    <scope>NUCLEOTIDE SEQUENCE</scope>
    <source>
        <strain evidence="1">GVMAG-M-3300023174-104</strain>
    </source>
</reference>
<dbReference type="AlphaFoldDB" id="A0A6C0D1X7"/>
<dbReference type="EMBL" id="MN739519">
    <property type="protein sequence ID" value="QHT10250.1"/>
    <property type="molecule type" value="Genomic_DNA"/>
</dbReference>
<sequence length="35" mass="4194">MNERYDDGWRDLWIQFFTPLSCSSFHPVTSYPIPS</sequence>
<organism evidence="1">
    <name type="scientific">viral metagenome</name>
    <dbReference type="NCBI Taxonomy" id="1070528"/>
    <lineage>
        <taxon>unclassified sequences</taxon>
        <taxon>metagenomes</taxon>
        <taxon>organismal metagenomes</taxon>
    </lineage>
</organism>
<name>A0A6C0D1X7_9ZZZZ</name>
<evidence type="ECO:0000313" key="1">
    <source>
        <dbReference type="EMBL" id="QHT10250.1"/>
    </source>
</evidence>
<protein>
    <submittedName>
        <fullName evidence="1">Uncharacterized protein</fullName>
    </submittedName>
</protein>